<dbReference type="EMBL" id="FPLJ01000106">
    <property type="protein sequence ID" value="SGZ01277.1"/>
    <property type="molecule type" value="Genomic_DNA"/>
</dbReference>
<evidence type="ECO:0000313" key="2">
    <source>
        <dbReference type="Proteomes" id="UP000182660"/>
    </source>
</evidence>
<name>A0ABY1HIM4_9GAMM</name>
<reference evidence="1 2" key="1">
    <citation type="submission" date="2016-11" db="EMBL/GenBank/DDBJ databases">
        <authorList>
            <person name="Klemetsen T."/>
        </authorList>
    </citation>
    <scope>NUCLEOTIDE SEQUENCE [LARGE SCALE GENOMIC DNA]</scope>
    <source>
        <strain evidence="1">MT 2528</strain>
    </source>
</reference>
<organism evidence="1 2">
    <name type="scientific">Moritella viscosa</name>
    <dbReference type="NCBI Taxonomy" id="80854"/>
    <lineage>
        <taxon>Bacteria</taxon>
        <taxon>Pseudomonadati</taxon>
        <taxon>Pseudomonadota</taxon>
        <taxon>Gammaproteobacteria</taxon>
        <taxon>Alteromonadales</taxon>
        <taxon>Moritellaceae</taxon>
        <taxon>Moritella</taxon>
    </lineage>
</organism>
<evidence type="ECO:0000313" key="1">
    <source>
        <dbReference type="EMBL" id="SGZ01277.1"/>
    </source>
</evidence>
<keyword evidence="2" id="KW-1185">Reference proteome</keyword>
<protein>
    <submittedName>
        <fullName evidence="1">Uncharacterized protein</fullName>
    </submittedName>
</protein>
<proteinExistence type="predicted"/>
<dbReference type="Proteomes" id="UP000182660">
    <property type="component" value="Unassembled WGS sequence"/>
</dbReference>
<gene>
    <name evidence="1" type="ORF">MT2528_4199</name>
</gene>
<sequence length="43" mass="4816">MIASPLSCLFGSEHKYKLSSFISCLFSSKPILVENKFKVNIAH</sequence>
<comment type="caution">
    <text evidence="1">The sequence shown here is derived from an EMBL/GenBank/DDBJ whole genome shotgun (WGS) entry which is preliminary data.</text>
</comment>
<accession>A0ABY1HIM4</accession>